<dbReference type="InterPro" id="IPR016181">
    <property type="entry name" value="Acyl_CoA_acyltransferase"/>
</dbReference>
<keyword evidence="2" id="KW-0808">Transferase</keyword>
<accession>A0A418W2S9</accession>
<name>A0A418W2S9_9PROT</name>
<dbReference type="InterPro" id="IPR038740">
    <property type="entry name" value="BioF2-like_GNAT_dom"/>
</dbReference>
<feature type="domain" description="BioF2-like acetyltransferase" evidence="1">
    <location>
        <begin position="192"/>
        <end position="338"/>
    </location>
</feature>
<dbReference type="Gene3D" id="3.40.630.30">
    <property type="match status" value="1"/>
</dbReference>
<dbReference type="Proteomes" id="UP000283458">
    <property type="component" value="Unassembled WGS sequence"/>
</dbReference>
<reference evidence="2 3" key="1">
    <citation type="submission" date="2018-09" db="EMBL/GenBank/DDBJ databases">
        <authorList>
            <person name="Zhu H."/>
        </authorList>
    </citation>
    <scope>NUCLEOTIDE SEQUENCE [LARGE SCALE GENOMIC DNA]</scope>
    <source>
        <strain evidence="2 3">K2W22B-5</strain>
    </source>
</reference>
<organism evidence="2 3">
    <name type="scientific">Azospirillum cavernae</name>
    <dbReference type="NCBI Taxonomy" id="2320860"/>
    <lineage>
        <taxon>Bacteria</taxon>
        <taxon>Pseudomonadati</taxon>
        <taxon>Pseudomonadota</taxon>
        <taxon>Alphaproteobacteria</taxon>
        <taxon>Rhodospirillales</taxon>
        <taxon>Azospirillaceae</taxon>
        <taxon>Azospirillum</taxon>
    </lineage>
</organism>
<dbReference type="SUPFAM" id="SSF55729">
    <property type="entry name" value="Acyl-CoA N-acyltransferases (Nat)"/>
    <property type="match status" value="1"/>
</dbReference>
<proteinExistence type="predicted"/>
<sequence length="361" mass="39821">MTARGDQSVCVAAIVPCPPARSLEAEWRALEARAAPSLFLSWAWIGAQVAAFGTPGWLARVTRGGAVVGLALLGHRKGGWTRDGWKSGWRGASLHLNETGDPDHDGVMIEYNGLLVHESDDEAATAALIGALLSHKRPRWRSLHLSGVPEEWAERCRAQGLATRLLRVPQAAPFTDFAALPPGDILDALSSNSRQRIRRSLRWFERRGPLTLDRAANVGEALDWLAALERLHSASWQAKNKPGAFANPSFGLFHRRLIEQSFADGIPDLLRVRAGSQTVGYLYNLLWRGWACAYQSGLVYEEDADCRPGLVAHLLAMRRCRAEGMAGYRFLAGDSRYKASFATGQDTLLWMTARRPGWFTI</sequence>
<comment type="caution">
    <text evidence="2">The sequence shown here is derived from an EMBL/GenBank/DDBJ whole genome shotgun (WGS) entry which is preliminary data.</text>
</comment>
<evidence type="ECO:0000313" key="2">
    <source>
        <dbReference type="EMBL" id="RJF84332.1"/>
    </source>
</evidence>
<dbReference type="AlphaFoldDB" id="A0A418W2S9"/>
<dbReference type="OrthoDB" id="9808976at2"/>
<dbReference type="RefSeq" id="WP_119829975.1">
    <property type="nucleotide sequence ID" value="NZ_QYUL01000001.1"/>
</dbReference>
<dbReference type="Pfam" id="PF13480">
    <property type="entry name" value="Acetyltransf_6"/>
    <property type="match status" value="1"/>
</dbReference>
<protein>
    <submittedName>
        <fullName evidence="2">GNAT family N-acetyltransferase</fullName>
    </submittedName>
</protein>
<dbReference type="EMBL" id="QYUL01000001">
    <property type="protein sequence ID" value="RJF84332.1"/>
    <property type="molecule type" value="Genomic_DNA"/>
</dbReference>
<evidence type="ECO:0000259" key="1">
    <source>
        <dbReference type="Pfam" id="PF13480"/>
    </source>
</evidence>
<keyword evidence="3" id="KW-1185">Reference proteome</keyword>
<gene>
    <name evidence="2" type="ORF">D3877_07150</name>
</gene>
<dbReference type="GO" id="GO:0016740">
    <property type="term" value="F:transferase activity"/>
    <property type="evidence" value="ECO:0007669"/>
    <property type="project" value="UniProtKB-KW"/>
</dbReference>
<evidence type="ECO:0000313" key="3">
    <source>
        <dbReference type="Proteomes" id="UP000283458"/>
    </source>
</evidence>